<evidence type="ECO:0000256" key="1">
    <source>
        <dbReference type="ARBA" id="ARBA00004442"/>
    </source>
</evidence>
<gene>
    <name evidence="9" type="ORF">SAMN05192553_11279</name>
</gene>
<dbReference type="InterPro" id="IPR012944">
    <property type="entry name" value="SusD_RagB_dom"/>
</dbReference>
<dbReference type="STRING" id="1416801.SAMN05192553_11279"/>
<comment type="similarity">
    <text evidence="2">Belongs to the SusD family.</text>
</comment>
<feature type="domain" description="RagB/SusD" evidence="7">
    <location>
        <begin position="352"/>
        <end position="545"/>
    </location>
</feature>
<name>A0A1H7BT29_9BACT</name>
<evidence type="ECO:0000313" key="10">
    <source>
        <dbReference type="Proteomes" id="UP000199403"/>
    </source>
</evidence>
<feature type="chain" id="PRO_5011513857" evidence="6">
    <location>
        <begin position="25"/>
        <end position="545"/>
    </location>
</feature>
<dbReference type="InterPro" id="IPR033985">
    <property type="entry name" value="SusD-like_N"/>
</dbReference>
<dbReference type="RefSeq" id="WP_092178698.1">
    <property type="nucleotide sequence ID" value="NZ_FNZH01000012.1"/>
</dbReference>
<protein>
    <submittedName>
        <fullName evidence="9">Starch-binding associating with outer membrane</fullName>
    </submittedName>
</protein>
<dbReference type="EMBL" id="FNZH01000012">
    <property type="protein sequence ID" value="SEJ77792.1"/>
    <property type="molecule type" value="Genomic_DNA"/>
</dbReference>
<keyword evidence="4" id="KW-0472">Membrane</keyword>
<evidence type="ECO:0000259" key="8">
    <source>
        <dbReference type="Pfam" id="PF14322"/>
    </source>
</evidence>
<proteinExistence type="inferred from homology"/>
<comment type="subcellular location">
    <subcellularLocation>
        <location evidence="1">Cell outer membrane</location>
    </subcellularLocation>
</comment>
<evidence type="ECO:0000256" key="5">
    <source>
        <dbReference type="ARBA" id="ARBA00023237"/>
    </source>
</evidence>
<dbReference type="OrthoDB" id="906516at2"/>
<keyword evidence="5" id="KW-0998">Cell outer membrane</keyword>
<evidence type="ECO:0000256" key="3">
    <source>
        <dbReference type="ARBA" id="ARBA00022729"/>
    </source>
</evidence>
<dbReference type="Proteomes" id="UP000199403">
    <property type="component" value="Unassembled WGS sequence"/>
</dbReference>
<keyword evidence="10" id="KW-1185">Reference proteome</keyword>
<evidence type="ECO:0000259" key="7">
    <source>
        <dbReference type="Pfam" id="PF07980"/>
    </source>
</evidence>
<keyword evidence="3 6" id="KW-0732">Signal</keyword>
<evidence type="ECO:0000313" key="9">
    <source>
        <dbReference type="EMBL" id="SEJ77792.1"/>
    </source>
</evidence>
<feature type="signal peptide" evidence="6">
    <location>
        <begin position="1"/>
        <end position="24"/>
    </location>
</feature>
<dbReference type="AlphaFoldDB" id="A0A1H7BT29"/>
<reference evidence="10" key="1">
    <citation type="submission" date="2016-10" db="EMBL/GenBank/DDBJ databases">
        <authorList>
            <person name="Varghese N."/>
            <person name="Submissions S."/>
        </authorList>
    </citation>
    <scope>NUCLEOTIDE SEQUENCE [LARGE SCALE GENOMIC DNA]</scope>
    <source>
        <strain evidence="10">IBRC-M 10761</strain>
    </source>
</reference>
<dbReference type="SUPFAM" id="SSF48452">
    <property type="entry name" value="TPR-like"/>
    <property type="match status" value="1"/>
</dbReference>
<dbReference type="Pfam" id="PF14322">
    <property type="entry name" value="SusD-like_3"/>
    <property type="match status" value="1"/>
</dbReference>
<evidence type="ECO:0000256" key="4">
    <source>
        <dbReference type="ARBA" id="ARBA00023136"/>
    </source>
</evidence>
<feature type="domain" description="SusD-like N-terminal" evidence="8">
    <location>
        <begin position="100"/>
        <end position="228"/>
    </location>
</feature>
<evidence type="ECO:0000256" key="6">
    <source>
        <dbReference type="SAM" id="SignalP"/>
    </source>
</evidence>
<dbReference type="Gene3D" id="1.25.40.390">
    <property type="match status" value="1"/>
</dbReference>
<dbReference type="GO" id="GO:0009279">
    <property type="term" value="C:cell outer membrane"/>
    <property type="evidence" value="ECO:0007669"/>
    <property type="project" value="UniProtKB-SubCell"/>
</dbReference>
<dbReference type="Pfam" id="PF07980">
    <property type="entry name" value="SusD_RagB"/>
    <property type="match status" value="1"/>
</dbReference>
<evidence type="ECO:0000256" key="2">
    <source>
        <dbReference type="ARBA" id="ARBA00006275"/>
    </source>
</evidence>
<sequence>MKKTKSIVNIVAALFIVTFGNVSCNDDFLTEVPLDFVSPENLFTTKEGFESAVIGLHAKMRNEVWGALDGQHWFVLPGGFGTDYGYQSRNFTSGMRNNYSLITSTDAQAMRWWRTSYSLIKDANAILTRLHEPTADAVSAEDKLAIEGQARFFRAFAYRILVYLYGDVPLVVEESREPETGFVRAPKAEVMNLIVSDLEFASNQIAASHPYDGFVTKAAADHLLSEMYIANERWDDAIAAASRVIDNSDYELMTERFGQHTDKAGDVYWDLFRIGNQNRSSGNKEALFVLQFEWPTPGGGSETHPRWPGHVAQRAWGPAYFQLRDPNGSPGMTETDSLGRPAGWIRPTFYLTNLIWQDDWNDMRNSRHNIKRDFWYNNPNSEYFGQKLVSLQDPTDSLFRYFPYFQKIGHPEGHADGMLTGRNWRDLYVFRLAETYLLRAEAKLGKGDNEGAAADINVVRARAMANPITASDVDIDFILDERARELVTEEFRLLTLMRLGKLVERVQRYNPIAGPTIAEHHKYWPIPQEEIDLNFGARLTQNDGY</sequence>
<organism evidence="9 10">
    <name type="scientific">Cyclobacterium xiamenense</name>
    <dbReference type="NCBI Taxonomy" id="1297121"/>
    <lineage>
        <taxon>Bacteria</taxon>
        <taxon>Pseudomonadati</taxon>
        <taxon>Bacteroidota</taxon>
        <taxon>Cytophagia</taxon>
        <taxon>Cytophagales</taxon>
        <taxon>Cyclobacteriaceae</taxon>
        <taxon>Cyclobacterium</taxon>
    </lineage>
</organism>
<accession>A0A1H7BT29</accession>
<dbReference type="InterPro" id="IPR011990">
    <property type="entry name" value="TPR-like_helical_dom_sf"/>
</dbReference>